<dbReference type="InterPro" id="IPR038666">
    <property type="entry name" value="SSP1_head-tail_sf"/>
</dbReference>
<evidence type="ECO:0000313" key="1">
    <source>
        <dbReference type="EMBL" id="GAA3708491.1"/>
    </source>
</evidence>
<dbReference type="EMBL" id="BAABBF010000003">
    <property type="protein sequence ID" value="GAA3708491.1"/>
    <property type="molecule type" value="Genomic_DNA"/>
</dbReference>
<proteinExistence type="predicted"/>
<sequence>MRFNPRDLDKRVSIERPVAAEGIRGAGSGTWTPVDTVWAKIEDVRPGRGEQDGVTTKRSRIWMRHREDVTSDMRLVYGTRIFQLISDPVELGRRDRIEMMAEEHRPAGNGA</sequence>
<reference evidence="2" key="1">
    <citation type="journal article" date="2019" name="Int. J. Syst. Evol. Microbiol.">
        <title>The Global Catalogue of Microorganisms (GCM) 10K type strain sequencing project: providing services to taxonomists for standard genome sequencing and annotation.</title>
        <authorList>
            <consortium name="The Broad Institute Genomics Platform"/>
            <consortium name="The Broad Institute Genome Sequencing Center for Infectious Disease"/>
            <person name="Wu L."/>
            <person name="Ma J."/>
        </authorList>
    </citation>
    <scope>NUCLEOTIDE SEQUENCE [LARGE SCALE GENOMIC DNA]</scope>
    <source>
        <strain evidence="2">JCM 17498</strain>
    </source>
</reference>
<protein>
    <submittedName>
        <fullName evidence="1">Phage head closure protein</fullName>
    </submittedName>
</protein>
<dbReference type="Pfam" id="PF05521">
    <property type="entry name" value="Phage_HCP"/>
    <property type="match status" value="1"/>
</dbReference>
<dbReference type="NCBIfam" id="TIGR01563">
    <property type="entry name" value="gp16_SPP1"/>
    <property type="match status" value="1"/>
</dbReference>
<keyword evidence="2" id="KW-1185">Reference proteome</keyword>
<organism evidence="1 2">
    <name type="scientific">Sphingomonas cynarae</name>
    <dbReference type="NCBI Taxonomy" id="930197"/>
    <lineage>
        <taxon>Bacteria</taxon>
        <taxon>Pseudomonadati</taxon>
        <taxon>Pseudomonadota</taxon>
        <taxon>Alphaproteobacteria</taxon>
        <taxon>Sphingomonadales</taxon>
        <taxon>Sphingomonadaceae</taxon>
        <taxon>Sphingomonas</taxon>
    </lineage>
</organism>
<accession>A0ABP7DQG7</accession>
<comment type="caution">
    <text evidence="1">The sequence shown here is derived from an EMBL/GenBank/DDBJ whole genome shotgun (WGS) entry which is preliminary data.</text>
</comment>
<name>A0ABP7DQG7_9SPHN</name>
<dbReference type="RefSeq" id="WP_344692950.1">
    <property type="nucleotide sequence ID" value="NZ_BAABBF010000003.1"/>
</dbReference>
<dbReference type="Proteomes" id="UP001500523">
    <property type="component" value="Unassembled WGS sequence"/>
</dbReference>
<dbReference type="Gene3D" id="2.40.10.270">
    <property type="entry name" value="Bacteriophage SPP1 head-tail adaptor protein"/>
    <property type="match status" value="1"/>
</dbReference>
<evidence type="ECO:0000313" key="2">
    <source>
        <dbReference type="Proteomes" id="UP001500523"/>
    </source>
</evidence>
<dbReference type="InterPro" id="IPR008767">
    <property type="entry name" value="Phage_SPP1_head-tail_adaptor"/>
</dbReference>
<gene>
    <name evidence="1" type="ORF">GCM10022268_17280</name>
</gene>